<dbReference type="AlphaFoldDB" id="A0A915JFY6"/>
<evidence type="ECO:0000313" key="3">
    <source>
        <dbReference type="WBParaSite" id="nRc.2.0.1.t25109-RA"/>
    </source>
</evidence>
<accession>A0A915JFY6</accession>
<feature type="region of interest" description="Disordered" evidence="1">
    <location>
        <begin position="1"/>
        <end position="26"/>
    </location>
</feature>
<dbReference type="WBParaSite" id="nRc.2.0.1.t25109-RA">
    <property type="protein sequence ID" value="nRc.2.0.1.t25109-RA"/>
    <property type="gene ID" value="nRc.2.0.1.g25109"/>
</dbReference>
<dbReference type="Proteomes" id="UP000887565">
    <property type="component" value="Unplaced"/>
</dbReference>
<protein>
    <submittedName>
        <fullName evidence="3">Uncharacterized protein</fullName>
    </submittedName>
</protein>
<name>A0A915JFY6_ROMCU</name>
<keyword evidence="2" id="KW-1185">Reference proteome</keyword>
<feature type="region of interest" description="Disordered" evidence="1">
    <location>
        <begin position="363"/>
        <end position="400"/>
    </location>
</feature>
<evidence type="ECO:0000313" key="2">
    <source>
        <dbReference type="Proteomes" id="UP000887565"/>
    </source>
</evidence>
<organism evidence="2 3">
    <name type="scientific">Romanomermis culicivorax</name>
    <name type="common">Nematode worm</name>
    <dbReference type="NCBI Taxonomy" id="13658"/>
    <lineage>
        <taxon>Eukaryota</taxon>
        <taxon>Metazoa</taxon>
        <taxon>Ecdysozoa</taxon>
        <taxon>Nematoda</taxon>
        <taxon>Enoplea</taxon>
        <taxon>Dorylaimia</taxon>
        <taxon>Mermithida</taxon>
        <taxon>Mermithoidea</taxon>
        <taxon>Mermithidae</taxon>
        <taxon>Romanomermis</taxon>
    </lineage>
</organism>
<sequence length="400" mass="43248">MGVGNTYVKDEPWDPTPPESLSTDPNHKYKTGDYLDCMVHFPGIALHPNTVTNFKIRPPGSCAQGYKKDYYTLQKKMLKVSHMHPDLTCLPSGSSSPKATMAPRRPLNFDQILPQPPENIVQSSAVPTVSLGPPNLPLCIFSKSALEGTAQAQVPLIPTTSSVVNSLTPPPSSQDPVIPTVICASALAVSQISPPSTAAQANNDTTVAQTNSSDSFINIDPPQAPAATCLSVTNHHSSLAIANANEVHNFRIEAHDTLEQLSTTTTGTTNNVQTVQTIDLIMDALSNQFQAQQLRVQREIQEQAQSTNMRFAALETCNIYIPNKTLRETEPALAFGRPPAHVKPKALSIDTLCNNKFSCNTPGQDEISPSAPQSCPLPTANPFGFSDYPPDNYYDHPQPQ</sequence>
<evidence type="ECO:0000256" key="1">
    <source>
        <dbReference type="SAM" id="MobiDB-lite"/>
    </source>
</evidence>
<proteinExistence type="predicted"/>
<reference evidence="3" key="1">
    <citation type="submission" date="2022-11" db="UniProtKB">
        <authorList>
            <consortium name="WormBaseParasite"/>
        </authorList>
    </citation>
    <scope>IDENTIFICATION</scope>
</reference>